<evidence type="ECO:0000256" key="2">
    <source>
        <dbReference type="ARBA" id="ARBA00007998"/>
    </source>
</evidence>
<feature type="transmembrane region" description="Helical" evidence="8">
    <location>
        <begin position="270"/>
        <end position="292"/>
    </location>
</feature>
<keyword evidence="4" id="KW-0309">Germination</keyword>
<dbReference type="GO" id="GO:0016020">
    <property type="term" value="C:membrane"/>
    <property type="evidence" value="ECO:0007669"/>
    <property type="project" value="UniProtKB-SubCell"/>
</dbReference>
<feature type="transmembrane region" description="Helical" evidence="8">
    <location>
        <begin position="44"/>
        <end position="63"/>
    </location>
</feature>
<evidence type="ECO:0000256" key="1">
    <source>
        <dbReference type="ARBA" id="ARBA00004141"/>
    </source>
</evidence>
<feature type="transmembrane region" description="Helical" evidence="8">
    <location>
        <begin position="115"/>
        <end position="137"/>
    </location>
</feature>
<dbReference type="EMBL" id="FTMX01000010">
    <property type="protein sequence ID" value="SIS03836.1"/>
    <property type="molecule type" value="Genomic_DNA"/>
</dbReference>
<feature type="transmembrane region" description="Helical" evidence="8">
    <location>
        <begin position="304"/>
        <end position="321"/>
    </location>
</feature>
<feature type="transmembrane region" description="Helical" evidence="8">
    <location>
        <begin position="333"/>
        <end position="356"/>
    </location>
</feature>
<sequence length="362" mass="41799">MKQVVEEKYLVSSFLIFFLIHSSQTGIGLLTFQRIIIEDAGYDAWISVIITGLSVHLLMWMIFKMFKSPTNDVISVHQFCFGNFIGNILSILLAAYFLLLAITVFRTYIDIIQVWVFPLLPTWELGLVLGFIIYYLVSGGFRVLTGISFLGVILPSILIFTLFFPLQYAKFSNLLPVMNHSVIDLLYSSKSSTIIFLGFETLLIYFPFIKNPRKSEKWAHLALVYTTLLYTLVTLVSFVYFSEGQLKHTLWPTLVMTKIIELPFLERFEYIFIFTWLLVIIPTVCIPIWCSTRILKKISKVKPKISLIVIMVLILVCSIFTNERLKVDVLNTLVSTVGFYFVYCYIPFLFIISSIIKKVHRT</sequence>
<protein>
    <submittedName>
        <fullName evidence="9">Spore germination protein (Amino acid permease)</fullName>
    </submittedName>
</protein>
<evidence type="ECO:0000256" key="7">
    <source>
        <dbReference type="ARBA" id="ARBA00023136"/>
    </source>
</evidence>
<feature type="transmembrane region" description="Helical" evidence="8">
    <location>
        <begin position="186"/>
        <end position="206"/>
    </location>
</feature>
<evidence type="ECO:0000256" key="8">
    <source>
        <dbReference type="SAM" id="Phobius"/>
    </source>
</evidence>
<comment type="subcellular location">
    <subcellularLocation>
        <location evidence="1">Membrane</location>
        <topology evidence="1">Multi-pass membrane protein</topology>
    </subcellularLocation>
</comment>
<dbReference type="Proteomes" id="UP000185829">
    <property type="component" value="Unassembled WGS sequence"/>
</dbReference>
<dbReference type="Pfam" id="PF03845">
    <property type="entry name" value="Spore_permease"/>
    <property type="match status" value="1"/>
</dbReference>
<comment type="similarity">
    <text evidence="2">Belongs to the amino acid-polyamine-organocation (APC) superfamily. Spore germination protein (SGP) (TC 2.A.3.9) family.</text>
</comment>
<keyword evidence="3" id="KW-0813">Transport</keyword>
<feature type="transmembrane region" description="Helical" evidence="8">
    <location>
        <begin position="218"/>
        <end position="241"/>
    </location>
</feature>
<dbReference type="PANTHER" id="PTHR34975:SF2">
    <property type="entry name" value="SPORE GERMINATION PROTEIN A2"/>
    <property type="match status" value="1"/>
</dbReference>
<evidence type="ECO:0000256" key="4">
    <source>
        <dbReference type="ARBA" id="ARBA00022544"/>
    </source>
</evidence>
<dbReference type="AlphaFoldDB" id="A0A9X8RDV6"/>
<keyword evidence="7 8" id="KW-0472">Membrane</keyword>
<evidence type="ECO:0000256" key="3">
    <source>
        <dbReference type="ARBA" id="ARBA00022448"/>
    </source>
</evidence>
<dbReference type="PANTHER" id="PTHR34975">
    <property type="entry name" value="SPORE GERMINATION PROTEIN A2"/>
    <property type="match status" value="1"/>
</dbReference>
<evidence type="ECO:0000256" key="5">
    <source>
        <dbReference type="ARBA" id="ARBA00022692"/>
    </source>
</evidence>
<evidence type="ECO:0000313" key="9">
    <source>
        <dbReference type="EMBL" id="SIS03836.1"/>
    </source>
</evidence>
<reference evidence="9 10" key="1">
    <citation type="submission" date="2017-01" db="EMBL/GenBank/DDBJ databases">
        <authorList>
            <person name="Varghese N."/>
            <person name="Submissions S."/>
        </authorList>
    </citation>
    <scope>NUCLEOTIDE SEQUENCE [LARGE SCALE GENOMIC DNA]</scope>
    <source>
        <strain evidence="9 10">RUG2-6</strain>
    </source>
</reference>
<feature type="transmembrane region" description="Helical" evidence="8">
    <location>
        <begin position="84"/>
        <end position="109"/>
    </location>
</feature>
<dbReference type="Gene3D" id="1.20.1740.10">
    <property type="entry name" value="Amino acid/polyamine transporter I"/>
    <property type="match status" value="1"/>
</dbReference>
<keyword evidence="5 8" id="KW-0812">Transmembrane</keyword>
<evidence type="ECO:0000256" key="6">
    <source>
        <dbReference type="ARBA" id="ARBA00022989"/>
    </source>
</evidence>
<feature type="transmembrane region" description="Helical" evidence="8">
    <location>
        <begin position="9"/>
        <end position="32"/>
    </location>
</feature>
<comment type="caution">
    <text evidence="9">The sequence shown here is derived from an EMBL/GenBank/DDBJ whole genome shotgun (WGS) entry which is preliminary data.</text>
</comment>
<proteinExistence type="inferred from homology"/>
<organism evidence="9 10">
    <name type="scientific">Peribacillus simplex</name>
    <dbReference type="NCBI Taxonomy" id="1478"/>
    <lineage>
        <taxon>Bacteria</taxon>
        <taxon>Bacillati</taxon>
        <taxon>Bacillota</taxon>
        <taxon>Bacilli</taxon>
        <taxon>Bacillales</taxon>
        <taxon>Bacillaceae</taxon>
        <taxon>Peribacillus</taxon>
    </lineage>
</organism>
<name>A0A9X8RDV6_9BACI</name>
<evidence type="ECO:0000313" key="10">
    <source>
        <dbReference type="Proteomes" id="UP000185829"/>
    </source>
</evidence>
<dbReference type="NCBIfam" id="TIGR00912">
    <property type="entry name" value="2A0309"/>
    <property type="match status" value="1"/>
</dbReference>
<dbReference type="InterPro" id="IPR004761">
    <property type="entry name" value="Spore_GerAB"/>
</dbReference>
<gene>
    <name evidence="9" type="ORF">SAMN05878482_11049</name>
</gene>
<accession>A0A9X8RDV6</accession>
<dbReference type="GO" id="GO:0009847">
    <property type="term" value="P:spore germination"/>
    <property type="evidence" value="ECO:0007669"/>
    <property type="project" value="InterPro"/>
</dbReference>
<keyword evidence="6 8" id="KW-1133">Transmembrane helix</keyword>
<feature type="transmembrane region" description="Helical" evidence="8">
    <location>
        <begin position="144"/>
        <end position="166"/>
    </location>
</feature>
<dbReference type="RefSeq" id="WP_076371952.1">
    <property type="nucleotide sequence ID" value="NZ_FTMX01000010.1"/>
</dbReference>